<evidence type="ECO:0000256" key="2">
    <source>
        <dbReference type="ARBA" id="ARBA00024200"/>
    </source>
</evidence>
<evidence type="ECO:0000256" key="1">
    <source>
        <dbReference type="ARBA" id="ARBA00022741"/>
    </source>
</evidence>
<organism evidence="4 5">
    <name type="scientific">Gramella jeungdoensis</name>
    <dbReference type="NCBI Taxonomy" id="708091"/>
    <lineage>
        <taxon>Bacteria</taxon>
        <taxon>Pseudomonadati</taxon>
        <taxon>Bacteroidota</taxon>
        <taxon>Flavobacteriia</taxon>
        <taxon>Flavobacteriales</taxon>
        <taxon>Flavobacteriaceae</taxon>
        <taxon>Christiangramia</taxon>
    </lineage>
</organism>
<dbReference type="CDD" id="cd00754">
    <property type="entry name" value="Ubl_MoaD"/>
    <property type="match status" value="1"/>
</dbReference>
<dbReference type="Pfam" id="PF02597">
    <property type="entry name" value="ThiS"/>
    <property type="match status" value="1"/>
</dbReference>
<evidence type="ECO:0000256" key="3">
    <source>
        <dbReference type="ARBA" id="ARBA00024247"/>
    </source>
</evidence>
<keyword evidence="1" id="KW-0547">Nucleotide-binding</keyword>
<dbReference type="RefSeq" id="WP_252112163.1">
    <property type="nucleotide sequence ID" value="NZ_JAMSCK010000003.1"/>
</dbReference>
<dbReference type="Gene3D" id="3.10.20.30">
    <property type="match status" value="1"/>
</dbReference>
<comment type="caution">
    <text evidence="4">The sequence shown here is derived from an EMBL/GenBank/DDBJ whole genome shotgun (WGS) entry which is preliminary data.</text>
</comment>
<proteinExistence type="inferred from homology"/>
<dbReference type="InterPro" id="IPR003749">
    <property type="entry name" value="ThiS/MoaD-like"/>
</dbReference>
<reference evidence="4" key="1">
    <citation type="submission" date="2022-06" db="EMBL/GenBank/DDBJ databases">
        <title>Gramella sediminis sp. nov., isolated from deep-sea sediment of the Indian Ocean.</title>
        <authorList>
            <person name="Yang L."/>
        </authorList>
    </citation>
    <scope>NUCLEOTIDE SEQUENCE</scope>
    <source>
        <strain evidence="4">HMD3159</strain>
    </source>
</reference>
<gene>
    <name evidence="4" type="ORF">NE848_07735</name>
</gene>
<evidence type="ECO:0000313" key="5">
    <source>
        <dbReference type="Proteomes" id="UP001155077"/>
    </source>
</evidence>
<dbReference type="PANTHER" id="PTHR33359">
    <property type="entry name" value="MOLYBDOPTERIN SYNTHASE SULFUR CARRIER SUBUNIT"/>
    <property type="match status" value="1"/>
</dbReference>
<dbReference type="InterPro" id="IPR044672">
    <property type="entry name" value="MOCS2A"/>
</dbReference>
<dbReference type="InterPro" id="IPR016155">
    <property type="entry name" value="Mopterin_synth/thiamin_S_b"/>
</dbReference>
<sequence length="79" mass="8630">MKILFFGITRDIVGKPEFDAGEFKEIGTVGDLRDLLNAKYPRLKDLSSLNFAINEEFAEDSKAISANDEIALIPPVSGG</sequence>
<comment type="similarity">
    <text evidence="2">Belongs to the MoaD family.</text>
</comment>
<keyword evidence="5" id="KW-1185">Reference proteome</keyword>
<evidence type="ECO:0000313" key="4">
    <source>
        <dbReference type="EMBL" id="MCM8569265.1"/>
    </source>
</evidence>
<dbReference type="SUPFAM" id="SSF54285">
    <property type="entry name" value="MoaD/ThiS"/>
    <property type="match status" value="1"/>
</dbReference>
<dbReference type="InterPro" id="IPR012675">
    <property type="entry name" value="Beta-grasp_dom_sf"/>
</dbReference>
<accession>A0ABT0Z1X3</accession>
<protein>
    <recommendedName>
        <fullName evidence="3">Molybdopterin synthase sulfur carrier subunit</fullName>
    </recommendedName>
</protein>
<dbReference type="PANTHER" id="PTHR33359:SF1">
    <property type="entry name" value="MOLYBDOPTERIN SYNTHASE SULFUR CARRIER SUBUNIT"/>
    <property type="match status" value="1"/>
</dbReference>
<name>A0ABT0Z1X3_9FLAO</name>
<dbReference type="Proteomes" id="UP001155077">
    <property type="component" value="Unassembled WGS sequence"/>
</dbReference>
<dbReference type="EMBL" id="JAMSCK010000003">
    <property type="protein sequence ID" value="MCM8569265.1"/>
    <property type="molecule type" value="Genomic_DNA"/>
</dbReference>